<accession>A0ABM9JWS8</accession>
<comment type="caution">
    <text evidence="1">The sequence shown here is derived from an EMBL/GenBank/DDBJ whole genome shotgun (WGS) entry which is preliminary data.</text>
</comment>
<sequence length="303" mass="32802">MHKTFKHRNAVVRVFAPKTLAPETTKQYAEKFSLTPAEVSAIKLPSIARTAKRAVVALALCTSASAFAGSVAGFGGSTEITQLLNNAELVSSVAQQAQMVEQNIQAQITRLQNLAQVPGELINETIAPYTQQIDQFRSLYSAVTDLQQAAQSTSQLFSNAMSDMSSANLKPSQWLSALSSLAKSQGGVYRAQLSQDMNAISALAKRAQNLQSIQSKIPGVTGNVQGLQMLNQQTNVLAGEMIDLHALMQRQVAMQMQDKADQSQNRDNVAQLLKARSAQAADINTKEQTMIQNAPAFQLPRDQ</sequence>
<dbReference type="RefSeq" id="WP_316852193.1">
    <property type="nucleotide sequence ID" value="NZ_CATZAR010000023.1"/>
</dbReference>
<evidence type="ECO:0000313" key="1">
    <source>
        <dbReference type="EMBL" id="CAJ0806918.1"/>
    </source>
</evidence>
<protein>
    <recommendedName>
        <fullName evidence="3">P-type conjugative transfer protein TrbJ</fullName>
    </recommendedName>
</protein>
<evidence type="ECO:0008006" key="3">
    <source>
        <dbReference type="Google" id="ProtNLM"/>
    </source>
</evidence>
<evidence type="ECO:0000313" key="2">
    <source>
        <dbReference type="Proteomes" id="UP001189773"/>
    </source>
</evidence>
<organism evidence="1 2">
    <name type="scientific">Ralstonia thomasii</name>
    <dbReference type="NCBI Taxonomy" id="3058596"/>
    <lineage>
        <taxon>Bacteria</taxon>
        <taxon>Pseudomonadati</taxon>
        <taxon>Pseudomonadota</taxon>
        <taxon>Betaproteobacteria</taxon>
        <taxon>Burkholderiales</taxon>
        <taxon>Burkholderiaceae</taxon>
        <taxon>Ralstonia</taxon>
    </lineage>
</organism>
<dbReference type="EMBL" id="CATZAR010000023">
    <property type="protein sequence ID" value="CAJ0806918.1"/>
    <property type="molecule type" value="Genomic_DNA"/>
</dbReference>
<keyword evidence="2" id="KW-1185">Reference proteome</keyword>
<proteinExistence type="predicted"/>
<dbReference type="Proteomes" id="UP001189773">
    <property type="component" value="Unassembled WGS sequence"/>
</dbReference>
<reference evidence="1 2" key="1">
    <citation type="submission" date="2023-07" db="EMBL/GenBank/DDBJ databases">
        <authorList>
            <person name="Peeters C."/>
        </authorList>
    </citation>
    <scope>NUCLEOTIDE SEQUENCE [LARGE SCALE GENOMIC DNA]</scope>
    <source>
        <strain evidence="1 2">LMG 18095</strain>
    </source>
</reference>
<gene>
    <name evidence="1" type="ORF">LMG18095_04523</name>
</gene>
<name>A0ABM9JWS8_9RALS</name>